<dbReference type="AlphaFoldDB" id="A0A1Y4I9W6"/>
<dbReference type="EMBL" id="NFJX01000018">
    <property type="protein sequence ID" value="OUP15810.1"/>
    <property type="molecule type" value="Genomic_DNA"/>
</dbReference>
<dbReference type="Gene3D" id="1.25.40.390">
    <property type="match status" value="2"/>
</dbReference>
<evidence type="ECO:0000313" key="3">
    <source>
        <dbReference type="Proteomes" id="UP000195950"/>
    </source>
</evidence>
<feature type="signal peptide" evidence="1">
    <location>
        <begin position="1"/>
        <end position="33"/>
    </location>
</feature>
<keyword evidence="2" id="KW-0449">Lipoprotein</keyword>
<dbReference type="SUPFAM" id="SSF48452">
    <property type="entry name" value="TPR-like"/>
    <property type="match status" value="1"/>
</dbReference>
<sequence>MLNSKMITHMNKYKLTQGLLALVLLAVPMISCTDSVMDDINVDKNHAQDVQAKFIVTDLITSTAFSTVGGDFSTYASVYIEQEAGIHNQLFNAETRNGEPSSTNTYNNVWSSTYTNLKNAKTVIAKCSGEGEEAGNQITLGIGQFFAAYNLAVLTDLFGDVPWTEACDMNISMQPKIDSQESIYSDIFKLIDDAISNFDGTDAMGAVGTNDLAYGGNGGKWKKAAYALKARLTMHLLNRASDKTASLNTVLDCISKSFESSSEELKFNFYDGVTNINPLFGFCFTRDALAASQSIVEKFVERNDPRGTRAFMDPDWVQCEDPSEVNAAPNGKPEQVQFTYDTSIFYGSSLAPTMMLSYHELLFLKAEALCRLNKKDEAEPVLKEAIQVAFNNMNRSIQATINCPDLLNYGGATAKADLTEEVAAEYFDKNVKPLFEANPLKETMIQKYLAFFGASGEAVEAYNDYRRLKAAGEDFITLKNKGKFPLRFIYGSGDATANNNIKEAVGDGQYVYSEPVWWAGGSR</sequence>
<reference evidence="3" key="1">
    <citation type="submission" date="2017-04" db="EMBL/GenBank/DDBJ databases">
        <title>Function of individual gut microbiota members based on whole genome sequencing of pure cultures obtained from chicken caecum.</title>
        <authorList>
            <person name="Medvecky M."/>
            <person name="Cejkova D."/>
            <person name="Polansky O."/>
            <person name="Karasova D."/>
            <person name="Kubasova T."/>
            <person name="Cizek A."/>
            <person name="Rychlik I."/>
        </authorList>
    </citation>
    <scope>NUCLEOTIDE SEQUENCE [LARGE SCALE GENOMIC DNA]</scope>
    <source>
        <strain evidence="3">An199</strain>
    </source>
</reference>
<proteinExistence type="predicted"/>
<organism evidence="2 3">
    <name type="scientific">Parabacteroides distasonis</name>
    <dbReference type="NCBI Taxonomy" id="823"/>
    <lineage>
        <taxon>Bacteria</taxon>
        <taxon>Pseudomonadati</taxon>
        <taxon>Bacteroidota</taxon>
        <taxon>Bacteroidia</taxon>
        <taxon>Bacteroidales</taxon>
        <taxon>Tannerellaceae</taxon>
        <taxon>Parabacteroides</taxon>
    </lineage>
</organism>
<name>A0A1Y4I9W6_PARDI</name>
<comment type="caution">
    <text evidence="2">The sequence shown here is derived from an EMBL/GenBank/DDBJ whole genome shotgun (WGS) entry which is preliminary data.</text>
</comment>
<protein>
    <submittedName>
        <fullName evidence="2">SusD/RagB family nutrient-binding outer membrane lipoprotein</fullName>
    </submittedName>
</protein>
<dbReference type="InterPro" id="IPR041662">
    <property type="entry name" value="SusD-like_2"/>
</dbReference>
<accession>A0A1Y4I9W6</accession>
<evidence type="ECO:0000313" key="2">
    <source>
        <dbReference type="EMBL" id="OUP15810.1"/>
    </source>
</evidence>
<dbReference type="InterPro" id="IPR011990">
    <property type="entry name" value="TPR-like_helical_dom_sf"/>
</dbReference>
<feature type="chain" id="PRO_5013209399" evidence="1">
    <location>
        <begin position="34"/>
        <end position="523"/>
    </location>
</feature>
<keyword evidence="1" id="KW-0732">Signal</keyword>
<dbReference type="Pfam" id="PF12771">
    <property type="entry name" value="SusD-like_2"/>
    <property type="match status" value="1"/>
</dbReference>
<gene>
    <name evidence="2" type="ORF">B5F32_16475</name>
</gene>
<dbReference type="Proteomes" id="UP000195950">
    <property type="component" value="Unassembled WGS sequence"/>
</dbReference>
<dbReference type="Gene3D" id="1.20.120.840">
    <property type="entry name" value="SusD-like, tetratrico peptide repeats domain"/>
    <property type="match status" value="1"/>
</dbReference>
<evidence type="ECO:0000256" key="1">
    <source>
        <dbReference type="SAM" id="SignalP"/>
    </source>
</evidence>